<dbReference type="RefSeq" id="WP_013138102.1">
    <property type="nucleotide sequence ID" value="NC_014168.1"/>
</dbReference>
<protein>
    <submittedName>
        <fullName evidence="1">Uncharacterized protein</fullName>
    </submittedName>
</protein>
<dbReference type="KEGG" id="srt:Srot_1175"/>
<evidence type="ECO:0000313" key="1">
    <source>
        <dbReference type="EMBL" id="ADG97646.1"/>
    </source>
</evidence>
<proteinExistence type="predicted"/>
<evidence type="ECO:0000313" key="2">
    <source>
        <dbReference type="Proteomes" id="UP000002247"/>
    </source>
</evidence>
<organism evidence="1 2">
    <name type="scientific">Segniliparus rotundus (strain ATCC BAA-972 / CDC 1076 / CIP 108378 / DSM 44985 / JCM 13578)</name>
    <dbReference type="NCBI Taxonomy" id="640132"/>
    <lineage>
        <taxon>Bacteria</taxon>
        <taxon>Bacillati</taxon>
        <taxon>Actinomycetota</taxon>
        <taxon>Actinomycetes</taxon>
        <taxon>Mycobacteriales</taxon>
        <taxon>Segniliparaceae</taxon>
        <taxon>Segniliparus</taxon>
    </lineage>
</organism>
<sequence length="218" mass="24418">MSARPCVHPGCRDKFGDRRLVADGMCRGCRNQLRRTLGLIAADYERLALLPRPQGPDTLGRKATPEGFGHPAERASELCAEIAESLVRAHQLLACVLGGLGPSENLSQAAHVAQSRQWLDERLETICELDHAGKLASEWGELRERTKPYGVAAPMVWLGGKCPGCENLTVWRCWDEVEEHYDRIVCSVCDWEPDEGEIADWLDQYQAQWEEIARHKAS</sequence>
<dbReference type="eggNOG" id="ENOG50320NS">
    <property type="taxonomic scope" value="Bacteria"/>
</dbReference>
<dbReference type="STRING" id="640132.Srot_1175"/>
<keyword evidence="2" id="KW-1185">Reference proteome</keyword>
<dbReference type="Proteomes" id="UP000002247">
    <property type="component" value="Chromosome"/>
</dbReference>
<reference evidence="1 2" key="1">
    <citation type="journal article" date="2010" name="Stand. Genomic Sci.">
        <title>Complete genome sequence of Segniliparus rotundus type strain (CDC 1076).</title>
        <authorList>
            <person name="Sikorski J."/>
            <person name="Lapidus A."/>
            <person name="Copeland A."/>
            <person name="Misra M."/>
            <person name="Glavina Del Rio T."/>
            <person name="Nolan M."/>
            <person name="Lucas S."/>
            <person name="Chen F."/>
            <person name="Tice H."/>
            <person name="Cheng J.F."/>
            <person name="Jando M."/>
            <person name="Schneider S."/>
            <person name="Bruce D."/>
            <person name="Goodwin L."/>
            <person name="Pitluck S."/>
            <person name="Liolios K."/>
            <person name="Mikhailova N."/>
            <person name="Pati A."/>
            <person name="Ivanova N."/>
            <person name="Mavromatis K."/>
            <person name="Chen A."/>
            <person name="Palaniappan K."/>
            <person name="Chertkov O."/>
            <person name="Land M."/>
            <person name="Hauser L."/>
            <person name="Chang Y.J."/>
            <person name="Jeffries C.D."/>
            <person name="Brettin T."/>
            <person name="Detter J.C."/>
            <person name="Han C."/>
            <person name="Rohde M."/>
            <person name="Goker M."/>
            <person name="Bristow J."/>
            <person name="Eisen J.A."/>
            <person name="Markowitz V."/>
            <person name="Hugenholtz P."/>
            <person name="Kyrpides N.C."/>
            <person name="Klenk H.P."/>
        </authorList>
    </citation>
    <scope>NUCLEOTIDE SEQUENCE [LARGE SCALE GENOMIC DNA]</scope>
    <source>
        <strain evidence="2">ATCC BAA-972 / CDC 1076 / CIP 108378 / DSM 44985 / JCM 13578</strain>
    </source>
</reference>
<dbReference type="EMBL" id="CP001958">
    <property type="protein sequence ID" value="ADG97646.1"/>
    <property type="molecule type" value="Genomic_DNA"/>
</dbReference>
<name>D6ZFC2_SEGRD</name>
<dbReference type="HOGENOM" id="CLU_1342471_0_0_11"/>
<dbReference type="AlphaFoldDB" id="D6ZFC2"/>
<gene>
    <name evidence="1" type="ordered locus">Srot_1175</name>
</gene>
<accession>D6ZFC2</accession>
<dbReference type="OrthoDB" id="4541350at2"/>